<accession>A0A443Z0G4</accession>
<reference evidence="2 3" key="1">
    <citation type="submission" date="2018-06" db="EMBL/GenBank/DDBJ databases">
        <title>Pedobacter endophyticus sp. nov., an endophytic bacterium isolated from a leaf of Triticum aestivum.</title>
        <authorList>
            <person name="Zhang L."/>
        </authorList>
    </citation>
    <scope>NUCLEOTIDE SEQUENCE [LARGE SCALE GENOMIC DNA]</scope>
    <source>
        <strain evidence="2 3">CM134L-2</strain>
    </source>
</reference>
<feature type="chain" id="PRO_5019088382" description="Outer membrane protein beta-barrel domain-containing protein" evidence="1">
    <location>
        <begin position="20"/>
        <end position="227"/>
    </location>
</feature>
<evidence type="ECO:0000313" key="3">
    <source>
        <dbReference type="Proteomes" id="UP000284120"/>
    </source>
</evidence>
<protein>
    <recommendedName>
        <fullName evidence="4">Outer membrane protein beta-barrel domain-containing protein</fullName>
    </recommendedName>
</protein>
<dbReference type="AlphaFoldDB" id="A0A443Z0G4"/>
<proteinExistence type="predicted"/>
<organism evidence="2 3">
    <name type="scientific">Pedobacter chitinilyticus</name>
    <dbReference type="NCBI Taxonomy" id="2233776"/>
    <lineage>
        <taxon>Bacteria</taxon>
        <taxon>Pseudomonadati</taxon>
        <taxon>Bacteroidota</taxon>
        <taxon>Sphingobacteriia</taxon>
        <taxon>Sphingobacteriales</taxon>
        <taxon>Sphingobacteriaceae</taxon>
        <taxon>Pedobacter</taxon>
    </lineage>
</organism>
<dbReference type="RefSeq" id="WP_113645494.1">
    <property type="nucleotide sequence ID" value="NZ_QMHN01000001.1"/>
</dbReference>
<name>A0A443Z0G4_9SPHI</name>
<evidence type="ECO:0000313" key="2">
    <source>
        <dbReference type="EMBL" id="RWU09998.1"/>
    </source>
</evidence>
<evidence type="ECO:0000256" key="1">
    <source>
        <dbReference type="SAM" id="SignalP"/>
    </source>
</evidence>
<keyword evidence="3" id="KW-1185">Reference proteome</keyword>
<keyword evidence="1" id="KW-0732">Signal</keyword>
<feature type="signal peptide" evidence="1">
    <location>
        <begin position="1"/>
        <end position="19"/>
    </location>
</feature>
<dbReference type="Proteomes" id="UP000284120">
    <property type="component" value="Unassembled WGS sequence"/>
</dbReference>
<gene>
    <name evidence="2" type="ORF">DPV69_01250</name>
</gene>
<evidence type="ECO:0008006" key="4">
    <source>
        <dbReference type="Google" id="ProtNLM"/>
    </source>
</evidence>
<sequence length="227" mass="25543">MNRVILVIVSMLISASTFAQIDGNYNYTIGIKGYNIVQLPKILQQTNTDDYTTMWLNSGMIKLNDNQIAFRIGGHYYYKRNLTFDNQCETCETAKGNLSDFSIKVGFEKNFNYSVIQPYFGFDIGFRATNFKGDLLAKSSSTPNVSYAANSSKNGATFSPVLGIKVNALKNLSFFAESTMDFFYAYERQETVLNDATNTRTFAKYNKLETLLNPVSVGIQFHLVGKN</sequence>
<dbReference type="EMBL" id="SAYW01000001">
    <property type="protein sequence ID" value="RWU09998.1"/>
    <property type="molecule type" value="Genomic_DNA"/>
</dbReference>
<comment type="caution">
    <text evidence="2">The sequence shown here is derived from an EMBL/GenBank/DDBJ whole genome shotgun (WGS) entry which is preliminary data.</text>
</comment>
<dbReference type="OrthoDB" id="752592at2"/>